<dbReference type="InParanoid" id="G2Y6U5"/>
<evidence type="ECO:0000313" key="2">
    <source>
        <dbReference type="EMBL" id="CCD48347.1"/>
    </source>
</evidence>
<dbReference type="HOGENOM" id="CLU_2346446_0_0_1"/>
<dbReference type="Proteomes" id="UP000008177">
    <property type="component" value="Unplaced contigs"/>
</dbReference>
<name>G2Y6U5_BOTF4</name>
<sequence length="97" mass="11320">MFSTSWDTNTCKCSRGSRLPASSFTKDEVCKIMEEKQDMIERLENLTAEFEKNLGNPGKLLHAFLIDNWKPRIEEIMTESKNEEHMENVRELGVIIR</sequence>
<gene>
    <name evidence="2" type="ORF">BofuT4_uP107310.1</name>
</gene>
<evidence type="ECO:0000313" key="3">
    <source>
        <dbReference type="Proteomes" id="UP000008177"/>
    </source>
</evidence>
<reference evidence="3" key="1">
    <citation type="journal article" date="2011" name="PLoS Genet.">
        <title>Genomic analysis of the necrotrophic fungal pathogens Sclerotinia sclerotiorum and Botrytis cinerea.</title>
        <authorList>
            <person name="Amselem J."/>
            <person name="Cuomo C.A."/>
            <person name="van Kan J.A."/>
            <person name="Viaud M."/>
            <person name="Benito E.P."/>
            <person name="Couloux A."/>
            <person name="Coutinho P.M."/>
            <person name="de Vries R.P."/>
            <person name="Dyer P.S."/>
            <person name="Fillinger S."/>
            <person name="Fournier E."/>
            <person name="Gout L."/>
            <person name="Hahn M."/>
            <person name="Kohn L."/>
            <person name="Lapalu N."/>
            <person name="Plummer K.M."/>
            <person name="Pradier J.M."/>
            <person name="Quevillon E."/>
            <person name="Sharon A."/>
            <person name="Simon A."/>
            <person name="ten Have A."/>
            <person name="Tudzynski B."/>
            <person name="Tudzynski P."/>
            <person name="Wincker P."/>
            <person name="Andrew M."/>
            <person name="Anthouard V."/>
            <person name="Beever R.E."/>
            <person name="Beffa R."/>
            <person name="Benoit I."/>
            <person name="Bouzid O."/>
            <person name="Brault B."/>
            <person name="Chen Z."/>
            <person name="Choquer M."/>
            <person name="Collemare J."/>
            <person name="Cotton P."/>
            <person name="Danchin E.G."/>
            <person name="Da Silva C."/>
            <person name="Gautier A."/>
            <person name="Giraud C."/>
            <person name="Giraud T."/>
            <person name="Gonzalez C."/>
            <person name="Grossetete S."/>
            <person name="Guldener U."/>
            <person name="Henrissat B."/>
            <person name="Howlett B.J."/>
            <person name="Kodira C."/>
            <person name="Kretschmer M."/>
            <person name="Lappartient A."/>
            <person name="Leroch M."/>
            <person name="Levis C."/>
            <person name="Mauceli E."/>
            <person name="Neuveglise C."/>
            <person name="Oeser B."/>
            <person name="Pearson M."/>
            <person name="Poulain J."/>
            <person name="Poussereau N."/>
            <person name="Quesneville H."/>
            <person name="Rascle C."/>
            <person name="Schumacher J."/>
            <person name="Segurens B."/>
            <person name="Sexton A."/>
            <person name="Silva E."/>
            <person name="Sirven C."/>
            <person name="Soanes D.M."/>
            <person name="Talbot N.J."/>
            <person name="Templeton M."/>
            <person name="Yandava C."/>
            <person name="Yarden O."/>
            <person name="Zeng Q."/>
            <person name="Rollins J.A."/>
            <person name="Lebrun M.H."/>
            <person name="Dickman M."/>
        </authorList>
    </citation>
    <scope>NUCLEOTIDE SEQUENCE [LARGE SCALE GENOMIC DNA]</scope>
    <source>
        <strain evidence="3">T4</strain>
    </source>
</reference>
<organism evidence="2 3">
    <name type="scientific">Botryotinia fuckeliana (strain T4)</name>
    <name type="common">Noble rot fungus</name>
    <name type="synonym">Botrytis cinerea</name>
    <dbReference type="NCBI Taxonomy" id="999810"/>
    <lineage>
        <taxon>Eukaryota</taxon>
        <taxon>Fungi</taxon>
        <taxon>Dikarya</taxon>
        <taxon>Ascomycota</taxon>
        <taxon>Pezizomycotina</taxon>
        <taxon>Leotiomycetes</taxon>
        <taxon>Helotiales</taxon>
        <taxon>Sclerotiniaceae</taxon>
        <taxon>Botrytis</taxon>
    </lineage>
</organism>
<dbReference type="EMBL" id="FQ790293">
    <property type="protein sequence ID" value="CCD48347.1"/>
    <property type="molecule type" value="Genomic_DNA"/>
</dbReference>
<keyword evidence="1" id="KW-0175">Coiled coil</keyword>
<evidence type="ECO:0000256" key="1">
    <source>
        <dbReference type="SAM" id="Coils"/>
    </source>
</evidence>
<protein>
    <submittedName>
        <fullName evidence="2">Uncharacterized protein</fullName>
    </submittedName>
</protein>
<feature type="coiled-coil region" evidence="1">
    <location>
        <begin position="26"/>
        <end position="53"/>
    </location>
</feature>
<dbReference type="AlphaFoldDB" id="G2Y6U5"/>
<proteinExistence type="predicted"/>
<accession>G2Y6U5</accession>